<organism evidence="1 2">
    <name type="scientific">Amblyomma americanum</name>
    <name type="common">Lone star tick</name>
    <dbReference type="NCBI Taxonomy" id="6943"/>
    <lineage>
        <taxon>Eukaryota</taxon>
        <taxon>Metazoa</taxon>
        <taxon>Ecdysozoa</taxon>
        <taxon>Arthropoda</taxon>
        <taxon>Chelicerata</taxon>
        <taxon>Arachnida</taxon>
        <taxon>Acari</taxon>
        <taxon>Parasitiformes</taxon>
        <taxon>Ixodida</taxon>
        <taxon>Ixodoidea</taxon>
        <taxon>Ixodidae</taxon>
        <taxon>Amblyomminae</taxon>
        <taxon>Amblyomma</taxon>
    </lineage>
</organism>
<reference evidence="1 2" key="1">
    <citation type="journal article" date="2023" name="Arcadia Sci">
        <title>De novo assembly of a long-read Amblyomma americanum tick genome.</title>
        <authorList>
            <person name="Chou S."/>
            <person name="Poskanzer K.E."/>
            <person name="Rollins M."/>
            <person name="Thuy-Boun P.S."/>
        </authorList>
    </citation>
    <scope>NUCLEOTIDE SEQUENCE [LARGE SCALE GENOMIC DNA]</scope>
    <source>
        <strain evidence="1">F_SG_1</strain>
        <tissue evidence="1">Salivary glands</tissue>
    </source>
</reference>
<proteinExistence type="predicted"/>
<keyword evidence="2" id="KW-1185">Reference proteome</keyword>
<evidence type="ECO:0000313" key="1">
    <source>
        <dbReference type="EMBL" id="KAK8768304.1"/>
    </source>
</evidence>
<dbReference type="AlphaFoldDB" id="A0AAQ4E0R4"/>
<dbReference type="Proteomes" id="UP001321473">
    <property type="component" value="Unassembled WGS sequence"/>
</dbReference>
<evidence type="ECO:0000313" key="2">
    <source>
        <dbReference type="Proteomes" id="UP001321473"/>
    </source>
</evidence>
<dbReference type="EMBL" id="JARKHS020024194">
    <property type="protein sequence ID" value="KAK8768304.1"/>
    <property type="molecule type" value="Genomic_DNA"/>
</dbReference>
<gene>
    <name evidence="1" type="ORF">V5799_015231</name>
</gene>
<name>A0AAQ4E0R4_AMBAM</name>
<sequence length="217" mass="25395">MMAATAEEVLQRRPRQQRPLSRYLYRRHDMKGILNRVAKPDRPLHFFVRSSFLKFVEDILKRIWDTFWMDGLLILTHEINDDRPWAEARLMPPTFWVQLNMPDKSYGVNLATGHQALDKLSREAMNGTVLYLTVSMGARRYKPDETSAYRAEVESSDETFIVSIADYCKNKDYAFGFSEANPIAPFYYSEKDERFIAFDDERSLGIKVWAANRSLSF</sequence>
<comment type="caution">
    <text evidence="1">The sequence shown here is derived from an EMBL/GenBank/DDBJ whole genome shotgun (WGS) entry which is preliminary data.</text>
</comment>
<accession>A0AAQ4E0R4</accession>
<protein>
    <submittedName>
        <fullName evidence="1">Uncharacterized protein</fullName>
    </submittedName>
</protein>